<sequence>MTEWLSLLFPLACSLALVAALGLPAALALGARGFTLALLTIPAAFAVISVASIALPLAGLTWTPVTVCASGVGLALLLLIVRRWLGSQNEPRNRAARFWPVSAAAAIGGAAIAVSLVLGIKGPSHVSQSYDAIFHLNAVRFILDTGSASPFDMTLATSPDAAVYYPTPWHGFVALIVQLSGASIPLATNAAVFTVACVVWPIGVVALGRAVAGPSMRVTLVSGILAAAFPSFPLLLVRYGVLYPNLLATALIPFAFVALLALMNLGPARASFVASSGTRIVLFLGALGAASTAHPNAFFALVVVGLPAVFVAAYRGWRRPGQERFGARVAIALGLLALCGAIGFLWMRATTSDNGWEGTKSFPAAVLDAFGSSPRLEGHAWVLTVLVVLGAIIAIGRRHHRWLIVSYAALLLLFGVANGLPTSALRTALIGLWYNDAWRLAAILPLAAIPLAVLGLSTLAALLHVGWLRWRALLGKDPASGRAAAVGAAVLLALAATQGSGIYAAVQAVSSRYDPVGNPILLSEDEEALLKRLDEHVPADTVLATNPWNGGSLAYAISDREVLVAHTGGLLAPEVAELTSNLADGGARVCELAADLNVEFVLDFGEHYVFPGTPRAEPFAGISGVEDSSILTEVDREGDAVLFEITGCRN</sequence>
<name>A0A852R988_9MICO</name>
<evidence type="ECO:0000313" key="2">
    <source>
        <dbReference type="EMBL" id="NYD27955.1"/>
    </source>
</evidence>
<keyword evidence="3" id="KW-1185">Reference proteome</keyword>
<dbReference type="RefSeq" id="WP_185987720.1">
    <property type="nucleotide sequence ID" value="NZ_BAAALZ010000001.1"/>
</dbReference>
<feature type="transmembrane region" description="Helical" evidence="1">
    <location>
        <begin position="242"/>
        <end position="263"/>
    </location>
</feature>
<feature type="transmembrane region" description="Helical" evidence="1">
    <location>
        <begin position="270"/>
        <end position="291"/>
    </location>
</feature>
<feature type="transmembrane region" description="Helical" evidence="1">
    <location>
        <begin position="329"/>
        <end position="347"/>
    </location>
</feature>
<evidence type="ECO:0000256" key="1">
    <source>
        <dbReference type="SAM" id="Phobius"/>
    </source>
</evidence>
<keyword evidence="1" id="KW-0472">Membrane</keyword>
<dbReference type="Proteomes" id="UP000586095">
    <property type="component" value="Unassembled WGS sequence"/>
</dbReference>
<feature type="transmembrane region" description="Helical" evidence="1">
    <location>
        <begin position="218"/>
        <end position="236"/>
    </location>
</feature>
<organism evidence="2 3">
    <name type="scientific">Leucobacter aridicollis</name>
    <dbReference type="NCBI Taxonomy" id="283878"/>
    <lineage>
        <taxon>Bacteria</taxon>
        <taxon>Bacillati</taxon>
        <taxon>Actinomycetota</taxon>
        <taxon>Actinomycetes</taxon>
        <taxon>Micrococcales</taxon>
        <taxon>Microbacteriaceae</taxon>
        <taxon>Leucobacter</taxon>
    </lineage>
</organism>
<proteinExistence type="predicted"/>
<gene>
    <name evidence="2" type="ORF">BJ960_002758</name>
</gene>
<dbReference type="EMBL" id="JACCBD010000001">
    <property type="protein sequence ID" value="NYD27955.1"/>
    <property type="molecule type" value="Genomic_DNA"/>
</dbReference>
<evidence type="ECO:0000313" key="3">
    <source>
        <dbReference type="Proteomes" id="UP000586095"/>
    </source>
</evidence>
<dbReference type="Pfam" id="PF20176">
    <property type="entry name" value="DUF6541"/>
    <property type="match status" value="1"/>
</dbReference>
<keyword evidence="1" id="KW-1133">Transmembrane helix</keyword>
<feature type="transmembrane region" description="Helical" evidence="1">
    <location>
        <begin position="297"/>
        <end position="317"/>
    </location>
</feature>
<reference evidence="2 3" key="1">
    <citation type="submission" date="2020-07" db="EMBL/GenBank/DDBJ databases">
        <title>Sequencing the genomes of 1000 actinobacteria strains.</title>
        <authorList>
            <person name="Klenk H.-P."/>
        </authorList>
    </citation>
    <scope>NUCLEOTIDE SEQUENCE [LARGE SCALE GENOMIC DNA]</scope>
    <source>
        <strain evidence="2 3">DSM 17380</strain>
    </source>
</reference>
<feature type="transmembrane region" description="Helical" evidence="1">
    <location>
        <begin position="402"/>
        <end position="420"/>
    </location>
</feature>
<dbReference type="InterPro" id="IPR046671">
    <property type="entry name" value="DUF6541"/>
</dbReference>
<feature type="transmembrane region" description="Helical" evidence="1">
    <location>
        <begin position="484"/>
        <end position="506"/>
    </location>
</feature>
<accession>A0A852R988</accession>
<feature type="transmembrane region" description="Helical" evidence="1">
    <location>
        <begin position="36"/>
        <end position="55"/>
    </location>
</feature>
<comment type="caution">
    <text evidence="2">The sequence shown here is derived from an EMBL/GenBank/DDBJ whole genome shotgun (WGS) entry which is preliminary data.</text>
</comment>
<feature type="transmembrane region" description="Helical" evidence="1">
    <location>
        <begin position="378"/>
        <end position="395"/>
    </location>
</feature>
<feature type="transmembrane region" description="Helical" evidence="1">
    <location>
        <begin position="440"/>
        <end position="463"/>
    </location>
</feature>
<dbReference type="AlphaFoldDB" id="A0A852R988"/>
<keyword evidence="1" id="KW-0812">Transmembrane</keyword>
<feature type="transmembrane region" description="Helical" evidence="1">
    <location>
        <begin position="6"/>
        <end position="29"/>
    </location>
</feature>
<feature type="transmembrane region" description="Helical" evidence="1">
    <location>
        <begin position="190"/>
        <end position="211"/>
    </location>
</feature>
<feature type="transmembrane region" description="Helical" evidence="1">
    <location>
        <begin position="101"/>
        <end position="120"/>
    </location>
</feature>
<protein>
    <submittedName>
        <fullName evidence="2">Uncharacterized protein</fullName>
    </submittedName>
</protein>
<feature type="transmembrane region" description="Helical" evidence="1">
    <location>
        <begin position="61"/>
        <end position="81"/>
    </location>
</feature>